<accession>V7AHD9</accession>
<dbReference type="AlphaFoldDB" id="V7AHD9"/>
<evidence type="ECO:0000313" key="2">
    <source>
        <dbReference type="Proteomes" id="UP000000226"/>
    </source>
</evidence>
<dbReference type="EMBL" id="CM002298">
    <property type="protein sequence ID" value="ESW04268.1"/>
    <property type="molecule type" value="Genomic_DNA"/>
</dbReference>
<dbReference type="Proteomes" id="UP000000226">
    <property type="component" value="Chromosome 11"/>
</dbReference>
<organism evidence="1 2">
    <name type="scientific">Phaseolus vulgaris</name>
    <name type="common">Kidney bean</name>
    <name type="synonym">French bean</name>
    <dbReference type="NCBI Taxonomy" id="3885"/>
    <lineage>
        <taxon>Eukaryota</taxon>
        <taxon>Viridiplantae</taxon>
        <taxon>Streptophyta</taxon>
        <taxon>Embryophyta</taxon>
        <taxon>Tracheophyta</taxon>
        <taxon>Spermatophyta</taxon>
        <taxon>Magnoliopsida</taxon>
        <taxon>eudicotyledons</taxon>
        <taxon>Gunneridae</taxon>
        <taxon>Pentapetalae</taxon>
        <taxon>rosids</taxon>
        <taxon>fabids</taxon>
        <taxon>Fabales</taxon>
        <taxon>Fabaceae</taxon>
        <taxon>Papilionoideae</taxon>
        <taxon>50 kb inversion clade</taxon>
        <taxon>NPAAA clade</taxon>
        <taxon>indigoferoid/millettioid clade</taxon>
        <taxon>Phaseoleae</taxon>
        <taxon>Phaseolus</taxon>
    </lineage>
</organism>
<proteinExistence type="predicted"/>
<gene>
    <name evidence="1" type="ORF">PHAVU_011G081000g</name>
</gene>
<protein>
    <submittedName>
        <fullName evidence="1">Uncharacterized protein</fullName>
    </submittedName>
</protein>
<keyword evidence="2" id="KW-1185">Reference proteome</keyword>
<evidence type="ECO:0000313" key="1">
    <source>
        <dbReference type="EMBL" id="ESW04268.1"/>
    </source>
</evidence>
<dbReference type="Gramene" id="ESW04268">
    <property type="protein sequence ID" value="ESW04268"/>
    <property type="gene ID" value="PHAVU_011G081000g"/>
</dbReference>
<reference evidence="2" key="1">
    <citation type="journal article" date="2014" name="Nat. Genet.">
        <title>A reference genome for common bean and genome-wide analysis of dual domestications.</title>
        <authorList>
            <person name="Schmutz J."/>
            <person name="McClean P.E."/>
            <person name="Mamidi S."/>
            <person name="Wu G.A."/>
            <person name="Cannon S.B."/>
            <person name="Grimwood J."/>
            <person name="Jenkins J."/>
            <person name="Shu S."/>
            <person name="Song Q."/>
            <person name="Chavarro C."/>
            <person name="Torres-Torres M."/>
            <person name="Geffroy V."/>
            <person name="Moghaddam S.M."/>
            <person name="Gao D."/>
            <person name="Abernathy B."/>
            <person name="Barry K."/>
            <person name="Blair M."/>
            <person name="Brick M.A."/>
            <person name="Chovatia M."/>
            <person name="Gepts P."/>
            <person name="Goodstein D.M."/>
            <person name="Gonzales M."/>
            <person name="Hellsten U."/>
            <person name="Hyten D.L."/>
            <person name="Jia G."/>
            <person name="Kelly J.D."/>
            <person name="Kudrna D."/>
            <person name="Lee R."/>
            <person name="Richard M.M."/>
            <person name="Miklas P.N."/>
            <person name="Osorno J.M."/>
            <person name="Rodrigues J."/>
            <person name="Thareau V."/>
            <person name="Urrea C.A."/>
            <person name="Wang M."/>
            <person name="Yu Y."/>
            <person name="Zhang M."/>
            <person name="Wing R.A."/>
            <person name="Cregan P.B."/>
            <person name="Rokhsar D.S."/>
            <person name="Jackson S.A."/>
        </authorList>
    </citation>
    <scope>NUCLEOTIDE SEQUENCE [LARGE SCALE GENOMIC DNA]</scope>
    <source>
        <strain evidence="2">cv. G19833</strain>
    </source>
</reference>
<sequence length="112" mass="12809">MKNLILNPHPFFSNSRTHSMRNRSSSFTITPCHILTISGWTEACTRCYPSAWTGSRCLEQNHHHINTLDQLQMAVLVLIHNHLSSLQKMEQHQRTNTIIPETSGACTSIKIR</sequence>
<name>V7AHD9_PHAVU</name>